<feature type="compositionally biased region" description="Basic and acidic residues" evidence="5">
    <location>
        <begin position="604"/>
        <end position="616"/>
    </location>
</feature>
<dbReference type="InterPro" id="IPR036875">
    <property type="entry name" value="Znf_CCHC_sf"/>
</dbReference>
<dbReference type="GO" id="GO:0008270">
    <property type="term" value="F:zinc ion binding"/>
    <property type="evidence" value="ECO:0007669"/>
    <property type="project" value="UniProtKB-KW"/>
</dbReference>
<evidence type="ECO:0000313" key="9">
    <source>
        <dbReference type="Proteomes" id="UP000326396"/>
    </source>
</evidence>
<evidence type="ECO:0000256" key="3">
    <source>
        <dbReference type="ARBA" id="ARBA00022833"/>
    </source>
</evidence>
<keyword evidence="2 4" id="KW-0863">Zinc-finger</keyword>
<dbReference type="SUPFAM" id="SSF57756">
    <property type="entry name" value="Retrovirus zinc finger-like domains"/>
    <property type="match status" value="1"/>
</dbReference>
<keyword evidence="1" id="KW-0479">Metal-binding</keyword>
<gene>
    <name evidence="8" type="ORF">E3N88_21012</name>
</gene>
<organism evidence="8 9">
    <name type="scientific">Mikania micrantha</name>
    <name type="common">bitter vine</name>
    <dbReference type="NCBI Taxonomy" id="192012"/>
    <lineage>
        <taxon>Eukaryota</taxon>
        <taxon>Viridiplantae</taxon>
        <taxon>Streptophyta</taxon>
        <taxon>Embryophyta</taxon>
        <taxon>Tracheophyta</taxon>
        <taxon>Spermatophyta</taxon>
        <taxon>Magnoliopsida</taxon>
        <taxon>eudicotyledons</taxon>
        <taxon>Gunneridae</taxon>
        <taxon>Pentapetalae</taxon>
        <taxon>asterids</taxon>
        <taxon>campanulids</taxon>
        <taxon>Asterales</taxon>
        <taxon>Asteraceae</taxon>
        <taxon>Asteroideae</taxon>
        <taxon>Heliantheae alliance</taxon>
        <taxon>Eupatorieae</taxon>
        <taxon>Mikania</taxon>
    </lineage>
</organism>
<feature type="compositionally biased region" description="Polar residues" evidence="5">
    <location>
        <begin position="643"/>
        <end position="653"/>
    </location>
</feature>
<sequence length="653" mass="75368">MGVWLIWEDGEDFDYDCTYSIENYPDFFSMEVRHGDVLNEIAQAFGYHDTSKMIFCYLIPGRSLDNGLRVLACYDDFDGFMALTVDHNCLAFYVDHDKILAEDGPVDEDDDGGDDNVDEDDDDDYDILDDDSFEKEDVEVDMKDFKLNFSDDDAADEDYMSNDSFGTSGSEEDDKNLKRRRKALRKLRKNQQGCKDPCTFYVGQTFATNDEVKALIKKHSVETRRELRLYRNDQERVRTVCKGPIPTFEKGPNETDSQGPSDKRKKINSGKHVGPSQKDGGKKTLEDPNKCPWLLYVSRLSGEPTWMVKTYNPQHRCLLSRSVKAFTSDWIAKQILVEVESNPGIPIKAIREQVEKMFDLILREDLGLEINANFTFISDRQKGIIPAIAYEFPSAQHRYCVRYILQNMKLQWRGKADKDMLWGIATITTVEYFTKKMEELKEMNEGCYKWLSQIPHVHWTRSHFTGRAKTDVLDKKFEIIKNQAAKLTVKWNGGSKYQVTGFNGEHYVVDVVEKVCSCRNWELLSIPCKHAVAANWDMALNGMEVDIPKKWVDMCFWLDTWKDVYSHKVEPINGRCMWPKSKCPTELKEPIHHKPIGRPRKMRKNDALEKDDDMVKNGKLTRRWNTVTCSKCGKKGHNKKTCRGQSQSSSNAA</sequence>
<name>A0A5N6NK22_9ASTR</name>
<reference evidence="8 9" key="1">
    <citation type="submission" date="2019-05" db="EMBL/GenBank/DDBJ databases">
        <title>Mikania micrantha, genome provides insights into the molecular mechanism of rapid growth.</title>
        <authorList>
            <person name="Liu B."/>
        </authorList>
    </citation>
    <scope>NUCLEOTIDE SEQUENCE [LARGE SCALE GENOMIC DNA]</scope>
    <source>
        <strain evidence="8">NLD-2019</strain>
        <tissue evidence="8">Leaf</tissue>
    </source>
</reference>
<evidence type="ECO:0008006" key="10">
    <source>
        <dbReference type="Google" id="ProtNLM"/>
    </source>
</evidence>
<evidence type="ECO:0000256" key="2">
    <source>
        <dbReference type="ARBA" id="ARBA00022771"/>
    </source>
</evidence>
<evidence type="ECO:0000256" key="1">
    <source>
        <dbReference type="ARBA" id="ARBA00022723"/>
    </source>
</evidence>
<feature type="domain" description="CCHC-type" evidence="6">
    <location>
        <begin position="629"/>
        <end position="643"/>
    </location>
</feature>
<dbReference type="Proteomes" id="UP000326396">
    <property type="component" value="Linkage Group LG19"/>
</dbReference>
<dbReference type="SMART" id="SM00575">
    <property type="entry name" value="ZnF_PMZ"/>
    <property type="match status" value="1"/>
</dbReference>
<dbReference type="InterPro" id="IPR001878">
    <property type="entry name" value="Znf_CCHC"/>
</dbReference>
<dbReference type="PANTHER" id="PTHR31973:SF190">
    <property type="entry name" value="MULE TRANSPOSASE DOMAIN-CONTAINING PROTEIN"/>
    <property type="match status" value="1"/>
</dbReference>
<evidence type="ECO:0000256" key="5">
    <source>
        <dbReference type="SAM" id="MobiDB-lite"/>
    </source>
</evidence>
<accession>A0A5N6NK22</accession>
<keyword evidence="3" id="KW-0862">Zinc</keyword>
<protein>
    <recommendedName>
        <fullName evidence="10">SWIM-type domain-containing protein</fullName>
    </recommendedName>
</protein>
<feature type="domain" description="SWIM-type" evidence="7">
    <location>
        <begin position="507"/>
        <end position="539"/>
    </location>
</feature>
<dbReference type="InterPro" id="IPR006564">
    <property type="entry name" value="Znf_PMZ"/>
</dbReference>
<comment type="caution">
    <text evidence="8">The sequence shown here is derived from an EMBL/GenBank/DDBJ whole genome shotgun (WGS) entry which is preliminary data.</text>
</comment>
<dbReference type="GO" id="GO:0003676">
    <property type="term" value="F:nucleic acid binding"/>
    <property type="evidence" value="ECO:0007669"/>
    <property type="project" value="InterPro"/>
</dbReference>
<evidence type="ECO:0000259" key="6">
    <source>
        <dbReference type="PROSITE" id="PS50158"/>
    </source>
</evidence>
<evidence type="ECO:0000256" key="4">
    <source>
        <dbReference type="PROSITE-ProRule" id="PRU00047"/>
    </source>
</evidence>
<evidence type="ECO:0000313" key="8">
    <source>
        <dbReference type="EMBL" id="KAD4888939.1"/>
    </source>
</evidence>
<feature type="region of interest" description="Disordered" evidence="5">
    <location>
        <begin position="589"/>
        <end position="653"/>
    </location>
</feature>
<dbReference type="AlphaFoldDB" id="A0A5N6NK22"/>
<proteinExistence type="predicted"/>
<feature type="region of interest" description="Disordered" evidence="5">
    <location>
        <begin position="158"/>
        <end position="177"/>
    </location>
</feature>
<dbReference type="PROSITE" id="PS50158">
    <property type="entry name" value="ZF_CCHC"/>
    <property type="match status" value="1"/>
</dbReference>
<dbReference type="PROSITE" id="PS50966">
    <property type="entry name" value="ZF_SWIM"/>
    <property type="match status" value="1"/>
</dbReference>
<dbReference type="Pfam" id="PF04434">
    <property type="entry name" value="SWIM"/>
    <property type="match status" value="1"/>
</dbReference>
<feature type="compositionally biased region" description="Basic residues" evidence="5">
    <location>
        <begin position="593"/>
        <end position="603"/>
    </location>
</feature>
<feature type="region of interest" description="Disordered" evidence="5">
    <location>
        <begin position="103"/>
        <end position="129"/>
    </location>
</feature>
<dbReference type="PANTHER" id="PTHR31973">
    <property type="entry name" value="POLYPROTEIN, PUTATIVE-RELATED"/>
    <property type="match status" value="1"/>
</dbReference>
<keyword evidence="9" id="KW-1185">Reference proteome</keyword>
<dbReference type="OrthoDB" id="1918246at2759"/>
<feature type="region of interest" description="Disordered" evidence="5">
    <location>
        <begin position="241"/>
        <end position="285"/>
    </location>
</feature>
<feature type="compositionally biased region" description="Basic residues" evidence="5">
    <location>
        <begin position="632"/>
        <end position="642"/>
    </location>
</feature>
<dbReference type="InterPro" id="IPR007527">
    <property type="entry name" value="Znf_SWIM"/>
</dbReference>
<evidence type="ECO:0000259" key="7">
    <source>
        <dbReference type="PROSITE" id="PS50966"/>
    </source>
</evidence>
<feature type="compositionally biased region" description="Acidic residues" evidence="5">
    <location>
        <begin position="104"/>
        <end position="129"/>
    </location>
</feature>
<dbReference type="EMBL" id="SZYD01000011">
    <property type="protein sequence ID" value="KAD4888939.1"/>
    <property type="molecule type" value="Genomic_DNA"/>
</dbReference>